<sequence>MPGQAKISKTAVGTYPFSKPFDRFGDLLFGYGAKEKFYQYFGFKSAAINEDFSIITLYDGTNSSMQQELVQWLAQNQLATRLRSVSA</sequence>
<proteinExistence type="predicted"/>
<dbReference type="EMBL" id="CAJZBQ010000060">
    <property type="protein sequence ID" value="CAG9335127.1"/>
    <property type="molecule type" value="Genomic_DNA"/>
</dbReference>
<accession>A0AAU9KAV3</accession>
<dbReference type="AlphaFoldDB" id="A0AAU9KAV3"/>
<protein>
    <submittedName>
        <fullName evidence="1">Uncharacterized protein</fullName>
    </submittedName>
</protein>
<name>A0AAU9KAV3_9CILI</name>
<evidence type="ECO:0000313" key="2">
    <source>
        <dbReference type="Proteomes" id="UP001162131"/>
    </source>
</evidence>
<evidence type="ECO:0000313" key="1">
    <source>
        <dbReference type="EMBL" id="CAG9335127.1"/>
    </source>
</evidence>
<dbReference type="Proteomes" id="UP001162131">
    <property type="component" value="Unassembled WGS sequence"/>
</dbReference>
<gene>
    <name evidence="1" type="ORF">BSTOLATCC_MIC62704</name>
</gene>
<reference evidence="1" key="1">
    <citation type="submission" date="2021-09" db="EMBL/GenBank/DDBJ databases">
        <authorList>
            <consortium name="AG Swart"/>
            <person name="Singh M."/>
            <person name="Singh A."/>
            <person name="Seah K."/>
            <person name="Emmerich C."/>
        </authorList>
    </citation>
    <scope>NUCLEOTIDE SEQUENCE</scope>
    <source>
        <strain evidence="1">ATCC30299</strain>
    </source>
</reference>
<keyword evidence="2" id="KW-1185">Reference proteome</keyword>
<comment type="caution">
    <text evidence="1">The sequence shown here is derived from an EMBL/GenBank/DDBJ whole genome shotgun (WGS) entry which is preliminary data.</text>
</comment>
<organism evidence="1 2">
    <name type="scientific">Blepharisma stoltei</name>
    <dbReference type="NCBI Taxonomy" id="1481888"/>
    <lineage>
        <taxon>Eukaryota</taxon>
        <taxon>Sar</taxon>
        <taxon>Alveolata</taxon>
        <taxon>Ciliophora</taxon>
        <taxon>Postciliodesmatophora</taxon>
        <taxon>Heterotrichea</taxon>
        <taxon>Heterotrichida</taxon>
        <taxon>Blepharismidae</taxon>
        <taxon>Blepharisma</taxon>
    </lineage>
</organism>